<dbReference type="InterPro" id="IPR029489">
    <property type="entry name" value="OGT/SEC/SPY_C"/>
</dbReference>
<dbReference type="Pfam" id="PF13844">
    <property type="entry name" value="Glyco_transf_41"/>
    <property type="match status" value="1"/>
</dbReference>
<evidence type="ECO:0000256" key="3">
    <source>
        <dbReference type="ARBA" id="ARBA00022737"/>
    </source>
</evidence>
<keyword evidence="4" id="KW-0802">TPR repeat</keyword>
<keyword evidence="3" id="KW-0677">Repeat</keyword>
<reference evidence="6 7" key="1">
    <citation type="submission" date="2023-11" db="EMBL/GenBank/DDBJ databases">
        <title>Halocaridina rubra genome assembly.</title>
        <authorList>
            <person name="Smith C."/>
        </authorList>
    </citation>
    <scope>NUCLEOTIDE SEQUENCE [LARGE SCALE GENOMIC DNA]</scope>
    <source>
        <strain evidence="6">EP-1</strain>
        <tissue evidence="6">Whole</tissue>
    </source>
</reference>
<protein>
    <recommendedName>
        <fullName evidence="5">O-GlcNAc transferase C-terminal domain-containing protein</fullName>
    </recommendedName>
</protein>
<dbReference type="PANTHER" id="PTHR44366">
    <property type="entry name" value="UDP-N-ACETYLGLUCOSAMINE--PEPTIDE N-ACETYLGLUCOSAMINYLTRANSFERASE 110 KDA SUBUNIT"/>
    <property type="match status" value="1"/>
</dbReference>
<dbReference type="FunFam" id="3.40.50.2000:FF:000012">
    <property type="entry name" value="UDP-N-acetylglucosamine--peptide N-acetylglucosaminyltransferase 110 kDa subunit"/>
    <property type="match status" value="1"/>
</dbReference>
<dbReference type="Gene3D" id="3.30.720.150">
    <property type="match status" value="1"/>
</dbReference>
<organism evidence="6 7">
    <name type="scientific">Halocaridina rubra</name>
    <name type="common">Hawaiian red shrimp</name>
    <dbReference type="NCBI Taxonomy" id="373956"/>
    <lineage>
        <taxon>Eukaryota</taxon>
        <taxon>Metazoa</taxon>
        <taxon>Ecdysozoa</taxon>
        <taxon>Arthropoda</taxon>
        <taxon>Crustacea</taxon>
        <taxon>Multicrustacea</taxon>
        <taxon>Malacostraca</taxon>
        <taxon>Eumalacostraca</taxon>
        <taxon>Eucarida</taxon>
        <taxon>Decapoda</taxon>
        <taxon>Pleocyemata</taxon>
        <taxon>Caridea</taxon>
        <taxon>Atyoidea</taxon>
        <taxon>Atyidae</taxon>
        <taxon>Halocaridina</taxon>
    </lineage>
</organism>
<dbReference type="Gene3D" id="3.40.50.2000">
    <property type="entry name" value="Glycogen Phosphorylase B"/>
    <property type="match status" value="1"/>
</dbReference>
<dbReference type="SUPFAM" id="SSF48452">
    <property type="entry name" value="TPR-like"/>
    <property type="match status" value="1"/>
</dbReference>
<evidence type="ECO:0000313" key="7">
    <source>
        <dbReference type="Proteomes" id="UP001381693"/>
    </source>
</evidence>
<evidence type="ECO:0000256" key="2">
    <source>
        <dbReference type="ARBA" id="ARBA00022679"/>
    </source>
</evidence>
<accession>A0AAN9A2K3</accession>
<dbReference type="Proteomes" id="UP001381693">
    <property type="component" value="Unassembled WGS sequence"/>
</dbReference>
<gene>
    <name evidence="6" type="ORF">SK128_027792</name>
</gene>
<sequence>DNPKLLSKESIKDTVAIINTTDLSPVIESAEVMTIKERVQPTTTKESVEVAVTIAQLPTTAPIESMIQTGQVQATVNGLIVQNGLATTQMNNKAATGEEPPQNVLITTRKQYGLPDDAVIYCNFNQLYKIDPSTLQMWCNILKRVPKSIVWLLRFPAHGEANILTQAQQLGVGAGRIIFSNVAAKEEHVRRGQLADVCLDTPLCNGHTTGMDVLWAGTPMVTLSGETLASRVAASQLHCLGTPELVATTRQEYEDIAVKLGNDRE</sequence>
<dbReference type="GO" id="GO:0006493">
    <property type="term" value="P:protein O-linked glycosylation"/>
    <property type="evidence" value="ECO:0007669"/>
    <property type="project" value="InterPro"/>
</dbReference>
<evidence type="ECO:0000256" key="1">
    <source>
        <dbReference type="ARBA" id="ARBA00004922"/>
    </source>
</evidence>
<feature type="non-terminal residue" evidence="6">
    <location>
        <position position="1"/>
    </location>
</feature>
<dbReference type="InterPro" id="IPR037919">
    <property type="entry name" value="OGT"/>
</dbReference>
<dbReference type="GO" id="GO:0097363">
    <property type="term" value="F:protein O-acetylglucosaminyltransferase activity"/>
    <property type="evidence" value="ECO:0007669"/>
    <property type="project" value="TreeGrafter"/>
</dbReference>
<dbReference type="PANTHER" id="PTHR44366:SF1">
    <property type="entry name" value="UDP-N-ACETYLGLUCOSAMINE--PEPTIDE N-ACETYLGLUCOSAMINYLTRANSFERASE 110 KDA SUBUNIT"/>
    <property type="match status" value="1"/>
</dbReference>
<keyword evidence="7" id="KW-1185">Reference proteome</keyword>
<dbReference type="InterPro" id="IPR011990">
    <property type="entry name" value="TPR-like_helical_dom_sf"/>
</dbReference>
<proteinExistence type="predicted"/>
<dbReference type="AlphaFoldDB" id="A0AAN9A2K3"/>
<evidence type="ECO:0000256" key="4">
    <source>
        <dbReference type="ARBA" id="ARBA00022803"/>
    </source>
</evidence>
<evidence type="ECO:0000259" key="5">
    <source>
        <dbReference type="Pfam" id="PF13844"/>
    </source>
</evidence>
<comment type="caution">
    <text evidence="6">The sequence shown here is derived from an EMBL/GenBank/DDBJ whole genome shotgun (WGS) entry which is preliminary data.</text>
</comment>
<evidence type="ECO:0000313" key="6">
    <source>
        <dbReference type="EMBL" id="KAK7078171.1"/>
    </source>
</evidence>
<name>A0AAN9A2K3_HALRR</name>
<feature type="domain" description="O-GlcNAc transferase C-terminal" evidence="5">
    <location>
        <begin position="9"/>
        <end position="265"/>
    </location>
</feature>
<dbReference type="EMBL" id="JAXCGZ010007968">
    <property type="protein sequence ID" value="KAK7078171.1"/>
    <property type="molecule type" value="Genomic_DNA"/>
</dbReference>
<keyword evidence="2" id="KW-0808">Transferase</keyword>
<comment type="pathway">
    <text evidence="1">Protein modification; protein glycosylation.</text>
</comment>